<evidence type="ECO:0000313" key="3">
    <source>
        <dbReference type="Proteomes" id="UP001153076"/>
    </source>
</evidence>
<evidence type="ECO:0000259" key="1">
    <source>
        <dbReference type="Pfam" id="PF05699"/>
    </source>
</evidence>
<dbReference type="GO" id="GO:0046983">
    <property type="term" value="F:protein dimerization activity"/>
    <property type="evidence" value="ECO:0007669"/>
    <property type="project" value="InterPro"/>
</dbReference>
<gene>
    <name evidence="2" type="ORF">Cgig2_022603</name>
</gene>
<sequence length="170" mass="19955">MDTMLGELKEIIKDNMYKDHYLIMKHIVLDRWEKMNIPMHRLAPGGVERKPPNLDSKVMSDVLEAFRNITKKRLFAKLACQEDVVHMDPIDCWSTYGSAAPELVEVTKKVLSQPVSSSSIERNWSTYFYIHRVKRNWLNNARANTLIFIHSNIRLLSCFSKSYTSRPYKY</sequence>
<reference evidence="2" key="1">
    <citation type="submission" date="2022-04" db="EMBL/GenBank/DDBJ databases">
        <title>Carnegiea gigantea Genome sequencing and assembly v2.</title>
        <authorList>
            <person name="Copetti D."/>
            <person name="Sanderson M.J."/>
            <person name="Burquez A."/>
            <person name="Wojciechowski M.F."/>
        </authorList>
    </citation>
    <scope>NUCLEOTIDE SEQUENCE</scope>
    <source>
        <strain evidence="2">SGP5-SGP5p</strain>
        <tissue evidence="2">Aerial part</tissue>
    </source>
</reference>
<dbReference type="AlphaFoldDB" id="A0A9Q1GWP1"/>
<dbReference type="SUPFAM" id="SSF53098">
    <property type="entry name" value="Ribonuclease H-like"/>
    <property type="match status" value="1"/>
</dbReference>
<feature type="domain" description="HAT C-terminal dimerisation" evidence="1">
    <location>
        <begin position="79"/>
        <end position="153"/>
    </location>
</feature>
<keyword evidence="3" id="KW-1185">Reference proteome</keyword>
<accession>A0A9Q1GWP1</accession>
<dbReference type="Proteomes" id="UP001153076">
    <property type="component" value="Unassembled WGS sequence"/>
</dbReference>
<proteinExistence type="predicted"/>
<dbReference type="EMBL" id="JAKOGI010001234">
    <property type="protein sequence ID" value="KAJ8426822.1"/>
    <property type="molecule type" value="Genomic_DNA"/>
</dbReference>
<comment type="caution">
    <text evidence="2">The sequence shown here is derived from an EMBL/GenBank/DDBJ whole genome shotgun (WGS) entry which is preliminary data.</text>
</comment>
<protein>
    <recommendedName>
        <fullName evidence="1">HAT C-terminal dimerisation domain-containing protein</fullName>
    </recommendedName>
</protein>
<dbReference type="InterPro" id="IPR008906">
    <property type="entry name" value="HATC_C_dom"/>
</dbReference>
<organism evidence="2 3">
    <name type="scientific">Carnegiea gigantea</name>
    <dbReference type="NCBI Taxonomy" id="171969"/>
    <lineage>
        <taxon>Eukaryota</taxon>
        <taxon>Viridiplantae</taxon>
        <taxon>Streptophyta</taxon>
        <taxon>Embryophyta</taxon>
        <taxon>Tracheophyta</taxon>
        <taxon>Spermatophyta</taxon>
        <taxon>Magnoliopsida</taxon>
        <taxon>eudicotyledons</taxon>
        <taxon>Gunneridae</taxon>
        <taxon>Pentapetalae</taxon>
        <taxon>Caryophyllales</taxon>
        <taxon>Cactineae</taxon>
        <taxon>Cactaceae</taxon>
        <taxon>Cactoideae</taxon>
        <taxon>Echinocereeae</taxon>
        <taxon>Carnegiea</taxon>
    </lineage>
</organism>
<dbReference type="OrthoDB" id="2017576at2759"/>
<evidence type="ECO:0000313" key="2">
    <source>
        <dbReference type="EMBL" id="KAJ8426822.1"/>
    </source>
</evidence>
<dbReference type="Pfam" id="PF05699">
    <property type="entry name" value="Dimer_Tnp_hAT"/>
    <property type="match status" value="1"/>
</dbReference>
<dbReference type="InterPro" id="IPR012337">
    <property type="entry name" value="RNaseH-like_sf"/>
</dbReference>
<name>A0A9Q1GWP1_9CARY</name>